<reference evidence="6 7" key="1">
    <citation type="journal article" date="2022" name="Syst. Appl. Microbiol.">
        <title>Rhodopirellula aestuarii sp. nov., a novel member of the genus Rhodopirellula isolated from brackish sediments collected in the Tagus River estuary, Portugal.</title>
        <authorList>
            <person name="Vitorino I.R."/>
            <person name="Klimek D."/>
            <person name="Calusinska M."/>
            <person name="Lobo-da-Cunha A."/>
            <person name="Vasconcelos V."/>
            <person name="Lage O.M."/>
        </authorList>
    </citation>
    <scope>NUCLEOTIDE SEQUENCE [LARGE SCALE GENOMIC DNA]</scope>
    <source>
        <strain evidence="6 7">ICT_H3.1</strain>
    </source>
</reference>
<dbReference type="InterPro" id="IPR024607">
    <property type="entry name" value="Sulfatase_CS"/>
</dbReference>
<sequence>MCVPISRSFVSRLRWLPGAVVLAAWLVVTGGVAGHAAERNVLFIITDDESPTLGCYGDACAVTPAIDAVAADGMVFHNAFATTASCSASRSVVMSGLHNHRNGQFGHQHHYHKFASFQDVIALSLPRVMQRAGYRTGHIGKYHVAPEEVYHFETYLKGNGRNAVEMANSAKDFLVSQEDDRPFFLYFGTSDPHRGGGNDQTSELELKPNLFGNRPRKGAYPGVEEVFFDPADVIVPPFLPDTPETRSELAQYYQSCSRIDQGVARLVQILKDAGLYDKTLIVFTSDHGMAFAGGKTTVYEGGLRVPMVVRDPYQKVRGVESDAMISHIDITPTLLDFAGGLDRDANAPKDLLDAKKYWKDKGVSPIENRDGGKPFNQYHGKSWMGVLAEPTKSHHDEIFASHTFHEIQMYYPMRVIRDDKYKLIWNIAHPLPYPFASDLWAASSWQAQLAKGNDASYGNKTVGEYIQRPEFELFDIAADPDETTNLAASSGHSDVLKRYQAKLKAAQKRYQDPWIMKWEYE</sequence>
<dbReference type="InterPro" id="IPR000917">
    <property type="entry name" value="Sulfatase_N"/>
</dbReference>
<evidence type="ECO:0000256" key="1">
    <source>
        <dbReference type="ARBA" id="ARBA00008779"/>
    </source>
</evidence>
<evidence type="ECO:0000256" key="3">
    <source>
        <dbReference type="ARBA" id="ARBA00022801"/>
    </source>
</evidence>
<protein>
    <submittedName>
        <fullName evidence="6">Sulfatase</fullName>
    </submittedName>
</protein>
<evidence type="ECO:0000256" key="2">
    <source>
        <dbReference type="ARBA" id="ARBA00022723"/>
    </source>
</evidence>
<proteinExistence type="inferred from homology"/>
<dbReference type="Gene3D" id="3.40.720.10">
    <property type="entry name" value="Alkaline Phosphatase, subunit A"/>
    <property type="match status" value="1"/>
</dbReference>
<dbReference type="InterPro" id="IPR017850">
    <property type="entry name" value="Alkaline_phosphatase_core_sf"/>
</dbReference>
<dbReference type="Pfam" id="PF00884">
    <property type="entry name" value="Sulfatase"/>
    <property type="match status" value="1"/>
</dbReference>
<comment type="caution">
    <text evidence="6">The sequence shown here is derived from an EMBL/GenBank/DDBJ whole genome shotgun (WGS) entry which is preliminary data.</text>
</comment>
<keyword evidence="4" id="KW-0106">Calcium</keyword>
<evidence type="ECO:0000313" key="6">
    <source>
        <dbReference type="EMBL" id="MCM2369243.1"/>
    </source>
</evidence>
<gene>
    <name evidence="6" type="ORF">NB063_01280</name>
</gene>
<evidence type="ECO:0000313" key="7">
    <source>
        <dbReference type="Proteomes" id="UP001202961"/>
    </source>
</evidence>
<accession>A0ABT0TXA2</accession>
<dbReference type="CDD" id="cd16027">
    <property type="entry name" value="SGSH"/>
    <property type="match status" value="1"/>
</dbReference>
<keyword evidence="2" id="KW-0479">Metal-binding</keyword>
<evidence type="ECO:0000256" key="4">
    <source>
        <dbReference type="ARBA" id="ARBA00022837"/>
    </source>
</evidence>
<organism evidence="6 7">
    <name type="scientific">Aporhodopirellula aestuarii</name>
    <dbReference type="NCBI Taxonomy" id="2950107"/>
    <lineage>
        <taxon>Bacteria</taxon>
        <taxon>Pseudomonadati</taxon>
        <taxon>Planctomycetota</taxon>
        <taxon>Planctomycetia</taxon>
        <taxon>Pirellulales</taxon>
        <taxon>Pirellulaceae</taxon>
        <taxon>Aporhodopirellula</taxon>
    </lineage>
</organism>
<dbReference type="Proteomes" id="UP001202961">
    <property type="component" value="Unassembled WGS sequence"/>
</dbReference>
<dbReference type="InterPro" id="IPR050738">
    <property type="entry name" value="Sulfatase"/>
</dbReference>
<dbReference type="PROSITE" id="PS00149">
    <property type="entry name" value="SULFATASE_2"/>
    <property type="match status" value="1"/>
</dbReference>
<dbReference type="PANTHER" id="PTHR42693:SF53">
    <property type="entry name" value="ENDO-4-O-SULFATASE"/>
    <property type="match status" value="1"/>
</dbReference>
<keyword evidence="7" id="KW-1185">Reference proteome</keyword>
<dbReference type="PANTHER" id="PTHR42693">
    <property type="entry name" value="ARYLSULFATASE FAMILY MEMBER"/>
    <property type="match status" value="1"/>
</dbReference>
<evidence type="ECO:0000259" key="5">
    <source>
        <dbReference type="Pfam" id="PF00884"/>
    </source>
</evidence>
<dbReference type="RefSeq" id="WP_250926917.1">
    <property type="nucleotide sequence ID" value="NZ_JAMQBK010000006.1"/>
</dbReference>
<name>A0ABT0TXA2_9BACT</name>
<dbReference type="EMBL" id="JAMQBK010000006">
    <property type="protein sequence ID" value="MCM2369243.1"/>
    <property type="molecule type" value="Genomic_DNA"/>
</dbReference>
<comment type="similarity">
    <text evidence="1">Belongs to the sulfatase family.</text>
</comment>
<feature type="domain" description="Sulfatase N-terminal" evidence="5">
    <location>
        <begin position="39"/>
        <end position="339"/>
    </location>
</feature>
<dbReference type="SUPFAM" id="SSF53649">
    <property type="entry name" value="Alkaline phosphatase-like"/>
    <property type="match status" value="1"/>
</dbReference>
<keyword evidence="3" id="KW-0378">Hydrolase</keyword>